<protein>
    <submittedName>
        <fullName evidence="4">DUF305 domain-containing protein</fullName>
    </submittedName>
</protein>
<proteinExistence type="predicted"/>
<dbReference type="AlphaFoldDB" id="A0A3S9YE26"/>
<feature type="region of interest" description="Disordered" evidence="1">
    <location>
        <begin position="30"/>
        <end position="54"/>
    </location>
</feature>
<dbReference type="Pfam" id="PF03713">
    <property type="entry name" value="DUF305"/>
    <property type="match status" value="1"/>
</dbReference>
<feature type="compositionally biased region" description="Low complexity" evidence="1">
    <location>
        <begin position="42"/>
        <end position="54"/>
    </location>
</feature>
<dbReference type="InterPro" id="IPR005183">
    <property type="entry name" value="DUF305_CopM-like"/>
</dbReference>
<dbReference type="InterPro" id="IPR012347">
    <property type="entry name" value="Ferritin-like"/>
</dbReference>
<feature type="chain" id="PRO_5039223596" evidence="2">
    <location>
        <begin position="26"/>
        <end position="211"/>
    </location>
</feature>
<feature type="signal peptide" evidence="2">
    <location>
        <begin position="1"/>
        <end position="25"/>
    </location>
</feature>
<dbReference type="PROSITE" id="PS51257">
    <property type="entry name" value="PROKAR_LIPOPROTEIN"/>
    <property type="match status" value="1"/>
</dbReference>
<evidence type="ECO:0000256" key="2">
    <source>
        <dbReference type="SAM" id="SignalP"/>
    </source>
</evidence>
<gene>
    <name evidence="4" type="ORF">DDE74_21550</name>
</gene>
<evidence type="ECO:0000256" key="1">
    <source>
        <dbReference type="SAM" id="MobiDB-lite"/>
    </source>
</evidence>
<name>A0A3S9YE26_9ACTN</name>
<feature type="domain" description="DUF305" evidence="3">
    <location>
        <begin position="61"/>
        <end position="208"/>
    </location>
</feature>
<organism evidence="4 5">
    <name type="scientific">Streptomyces lydicus</name>
    <dbReference type="NCBI Taxonomy" id="47763"/>
    <lineage>
        <taxon>Bacteria</taxon>
        <taxon>Bacillati</taxon>
        <taxon>Actinomycetota</taxon>
        <taxon>Actinomycetes</taxon>
        <taxon>Kitasatosporales</taxon>
        <taxon>Streptomycetaceae</taxon>
        <taxon>Streptomyces</taxon>
    </lineage>
</organism>
<accession>A0A3S9YE26</accession>
<evidence type="ECO:0000313" key="4">
    <source>
        <dbReference type="EMBL" id="AZS73194.1"/>
    </source>
</evidence>
<keyword evidence="2" id="KW-0732">Signal</keyword>
<dbReference type="PANTHER" id="PTHR36933">
    <property type="entry name" value="SLL0788 PROTEIN"/>
    <property type="match status" value="1"/>
</dbReference>
<evidence type="ECO:0000259" key="3">
    <source>
        <dbReference type="Pfam" id="PF03713"/>
    </source>
</evidence>
<reference evidence="4 5" key="1">
    <citation type="submission" date="2018-04" db="EMBL/GenBank/DDBJ databases">
        <title>Complete genome sequences of Streptomyces lydicus strain WYEC and characterization of antagonistic properties of biological control agents.</title>
        <authorList>
            <person name="Mariita R.M."/>
            <person name="Sello J.K."/>
        </authorList>
    </citation>
    <scope>NUCLEOTIDE SEQUENCE [LARGE SCALE GENOMIC DNA]</scope>
    <source>
        <strain evidence="4 5">WYEC 108</strain>
    </source>
</reference>
<dbReference type="Gene3D" id="1.20.1260.10">
    <property type="match status" value="1"/>
</dbReference>
<dbReference type="Proteomes" id="UP000275579">
    <property type="component" value="Chromosome"/>
</dbReference>
<dbReference type="PANTHER" id="PTHR36933:SF1">
    <property type="entry name" value="SLL0788 PROTEIN"/>
    <property type="match status" value="1"/>
</dbReference>
<dbReference type="EMBL" id="CP029042">
    <property type="protein sequence ID" value="AZS73194.1"/>
    <property type="molecule type" value="Genomic_DNA"/>
</dbReference>
<sequence length="211" mass="21979">MKPTRPSTRRLALVAATAASAVLLAACGGNDSGSHSAHRSPSKSASSPGASASAGAHNAADVAFAKGMIPHHQQAVEMAGLAATRASSSQVKELATKIEQAQDPEIKTMSGWLRAWDEQVPQEMPGMDHSAHSGMPGMMSTKEMDALKEKSGKDFDTAFMEMMVGHHQGAVEMAGTEKKKGAYGPAKTLADAVIKAQNAEIVQMNKLLGKG</sequence>
<evidence type="ECO:0000313" key="5">
    <source>
        <dbReference type="Proteomes" id="UP000275579"/>
    </source>
</evidence>
<dbReference type="RefSeq" id="WP_127152228.1">
    <property type="nucleotide sequence ID" value="NZ_CP029042.1"/>
</dbReference>